<dbReference type="PANTHER" id="PTHR42801">
    <property type="entry name" value="THIOREDOXIN-DEPENDENT PEROXIDE REDUCTASE"/>
    <property type="match status" value="1"/>
</dbReference>
<evidence type="ECO:0000256" key="13">
    <source>
        <dbReference type="PIRSR" id="PIRSR000239-1"/>
    </source>
</evidence>
<dbReference type="CDD" id="cd03017">
    <property type="entry name" value="PRX_BCP"/>
    <property type="match status" value="1"/>
</dbReference>
<dbReference type="PATRIC" id="fig|167964.4.peg.1253"/>
<evidence type="ECO:0000313" key="15">
    <source>
        <dbReference type="EMBL" id="KUK46547.1"/>
    </source>
</evidence>
<feature type="active site" description="Cysteine sulfenic acid (-SOH) intermediate; for peroxidase activity" evidence="13">
    <location>
        <position position="44"/>
    </location>
</feature>
<comment type="subunit">
    <text evidence="2">Monomer.</text>
</comment>
<evidence type="ECO:0000256" key="12">
    <source>
        <dbReference type="ARBA" id="ARBA00049091"/>
    </source>
</evidence>
<dbReference type="GO" id="GO:0005737">
    <property type="term" value="C:cytoplasm"/>
    <property type="evidence" value="ECO:0007669"/>
    <property type="project" value="TreeGrafter"/>
</dbReference>
<accession>A0A101FYB0</accession>
<dbReference type="Pfam" id="PF00578">
    <property type="entry name" value="AhpC-TSA"/>
    <property type="match status" value="1"/>
</dbReference>
<dbReference type="NCBIfam" id="NF006960">
    <property type="entry name" value="PRK09437.1"/>
    <property type="match status" value="1"/>
</dbReference>
<reference evidence="15 16" key="1">
    <citation type="journal article" date="2015" name="MBio">
        <title>Genome-Resolved Metagenomic Analysis Reveals Roles for Candidate Phyla and Other Microbial Community Members in Biogeochemical Transformations in Oil Reservoirs.</title>
        <authorList>
            <person name="Hu P."/>
            <person name="Tom L."/>
            <person name="Singh A."/>
            <person name="Thomas B.C."/>
            <person name="Baker B.J."/>
            <person name="Piceno Y.M."/>
            <person name="Andersen G.L."/>
            <person name="Banfield J.F."/>
        </authorList>
    </citation>
    <scope>NUCLEOTIDE SEQUENCE [LARGE SCALE GENOMIC DNA]</scope>
    <source>
        <strain evidence="15">46_16</strain>
    </source>
</reference>
<evidence type="ECO:0000256" key="10">
    <source>
        <dbReference type="ARBA" id="ARBA00038489"/>
    </source>
</evidence>
<dbReference type="EMBL" id="LGFU01000021">
    <property type="protein sequence ID" value="KUK46547.1"/>
    <property type="molecule type" value="Genomic_DNA"/>
</dbReference>
<evidence type="ECO:0000256" key="4">
    <source>
        <dbReference type="ARBA" id="ARBA00022559"/>
    </source>
</evidence>
<dbReference type="PIRSF" id="PIRSF000239">
    <property type="entry name" value="AHPC"/>
    <property type="match status" value="1"/>
</dbReference>
<dbReference type="AlphaFoldDB" id="A0A101FYB0"/>
<dbReference type="EC" id="1.11.1.24" evidence="3"/>
<dbReference type="Gene3D" id="3.40.30.10">
    <property type="entry name" value="Glutaredoxin"/>
    <property type="match status" value="1"/>
</dbReference>
<feature type="domain" description="Thioredoxin" evidence="14">
    <location>
        <begin position="2"/>
        <end position="153"/>
    </location>
</feature>
<keyword evidence="7" id="KW-1015">Disulfide bond</keyword>
<evidence type="ECO:0000256" key="2">
    <source>
        <dbReference type="ARBA" id="ARBA00011245"/>
    </source>
</evidence>
<name>A0A101FYB0_9CHLR</name>
<keyword evidence="4" id="KW-0575">Peroxidase</keyword>
<evidence type="ECO:0000313" key="16">
    <source>
        <dbReference type="Proteomes" id="UP000064249"/>
    </source>
</evidence>
<keyword evidence="8" id="KW-0676">Redox-active center</keyword>
<organism evidence="15 16">
    <name type="scientific">Anaerolinea thermophila</name>
    <dbReference type="NCBI Taxonomy" id="167964"/>
    <lineage>
        <taxon>Bacteria</taxon>
        <taxon>Bacillati</taxon>
        <taxon>Chloroflexota</taxon>
        <taxon>Anaerolineae</taxon>
        <taxon>Anaerolineales</taxon>
        <taxon>Anaerolineaceae</taxon>
        <taxon>Anaerolinea</taxon>
    </lineage>
</organism>
<sequence>MLKENTKAPDFELLDEDGTSRKLSDYRGAPLVLYFYPKDNTPGCTTEACNFRDNYSDYQTANVTIVGISTDSVKSHKKFKEKYQLPFPLLSDPEHVVCEKYGVWSEKQMMGKKYMGILRTTFVINKDGSIAKIFEGVKPTEHSKEVLEVVKKL</sequence>
<dbReference type="Proteomes" id="UP000064249">
    <property type="component" value="Unassembled WGS sequence"/>
</dbReference>
<dbReference type="SUPFAM" id="SSF52833">
    <property type="entry name" value="Thioredoxin-like"/>
    <property type="match status" value="1"/>
</dbReference>
<dbReference type="InterPro" id="IPR000866">
    <property type="entry name" value="AhpC/TSA"/>
</dbReference>
<dbReference type="FunFam" id="3.40.30.10:FF:000007">
    <property type="entry name" value="Thioredoxin-dependent thiol peroxidase"/>
    <property type="match status" value="1"/>
</dbReference>
<evidence type="ECO:0000256" key="8">
    <source>
        <dbReference type="ARBA" id="ARBA00023284"/>
    </source>
</evidence>
<dbReference type="InterPro" id="IPR036249">
    <property type="entry name" value="Thioredoxin-like_sf"/>
</dbReference>
<evidence type="ECO:0000256" key="3">
    <source>
        <dbReference type="ARBA" id="ARBA00013017"/>
    </source>
</evidence>
<keyword evidence="5" id="KW-0049">Antioxidant</keyword>
<comment type="similarity">
    <text evidence="10">Belongs to the peroxiredoxin family. BCP/PrxQ subfamily.</text>
</comment>
<evidence type="ECO:0000256" key="1">
    <source>
        <dbReference type="ARBA" id="ARBA00003330"/>
    </source>
</evidence>
<dbReference type="InterPro" id="IPR050924">
    <property type="entry name" value="Peroxiredoxin_BCP/PrxQ"/>
</dbReference>
<dbReference type="PROSITE" id="PS51352">
    <property type="entry name" value="THIOREDOXIN_2"/>
    <property type="match status" value="1"/>
</dbReference>
<dbReference type="GO" id="GO:0008379">
    <property type="term" value="F:thioredoxin peroxidase activity"/>
    <property type="evidence" value="ECO:0007669"/>
    <property type="project" value="TreeGrafter"/>
</dbReference>
<dbReference type="InterPro" id="IPR013766">
    <property type="entry name" value="Thioredoxin_domain"/>
</dbReference>
<evidence type="ECO:0000256" key="5">
    <source>
        <dbReference type="ARBA" id="ARBA00022862"/>
    </source>
</evidence>
<evidence type="ECO:0000256" key="9">
    <source>
        <dbReference type="ARBA" id="ARBA00032824"/>
    </source>
</evidence>
<keyword evidence="6" id="KW-0560">Oxidoreductase</keyword>
<dbReference type="InterPro" id="IPR024706">
    <property type="entry name" value="Peroxiredoxin_AhpC-typ"/>
</dbReference>
<proteinExistence type="inferred from homology"/>
<evidence type="ECO:0000259" key="14">
    <source>
        <dbReference type="PROSITE" id="PS51352"/>
    </source>
</evidence>
<comment type="function">
    <text evidence="1">Thiol-specific peroxidase that catalyzes the reduction of hydrogen peroxide and organic hydroperoxides to water and alcohols, respectively. Plays a role in cell protection against oxidative stress by detoxifying peroxides and as sensor of hydrogen peroxide-mediated signaling events.</text>
</comment>
<comment type="catalytic activity">
    <reaction evidence="12">
        <text>a hydroperoxide + [thioredoxin]-dithiol = an alcohol + [thioredoxin]-disulfide + H2O</text>
        <dbReference type="Rhea" id="RHEA:62620"/>
        <dbReference type="Rhea" id="RHEA-COMP:10698"/>
        <dbReference type="Rhea" id="RHEA-COMP:10700"/>
        <dbReference type="ChEBI" id="CHEBI:15377"/>
        <dbReference type="ChEBI" id="CHEBI:29950"/>
        <dbReference type="ChEBI" id="CHEBI:30879"/>
        <dbReference type="ChEBI" id="CHEBI:35924"/>
        <dbReference type="ChEBI" id="CHEBI:50058"/>
        <dbReference type="EC" id="1.11.1.24"/>
    </reaction>
</comment>
<comment type="caution">
    <text evidence="15">The sequence shown here is derived from an EMBL/GenBank/DDBJ whole genome shotgun (WGS) entry which is preliminary data.</text>
</comment>
<evidence type="ECO:0000256" key="11">
    <source>
        <dbReference type="ARBA" id="ARBA00041373"/>
    </source>
</evidence>
<protein>
    <recommendedName>
        <fullName evidence="3">thioredoxin-dependent peroxiredoxin</fullName>
        <ecNumber evidence="3">1.11.1.24</ecNumber>
    </recommendedName>
    <alternativeName>
        <fullName evidence="11">Bacterioferritin comigratory protein</fullName>
    </alternativeName>
    <alternativeName>
        <fullName evidence="9">Thioredoxin peroxidase</fullName>
    </alternativeName>
</protein>
<dbReference type="PANTHER" id="PTHR42801:SF4">
    <property type="entry name" value="AHPC_TSA FAMILY PROTEIN"/>
    <property type="match status" value="1"/>
</dbReference>
<evidence type="ECO:0000256" key="6">
    <source>
        <dbReference type="ARBA" id="ARBA00023002"/>
    </source>
</evidence>
<evidence type="ECO:0000256" key="7">
    <source>
        <dbReference type="ARBA" id="ARBA00023157"/>
    </source>
</evidence>
<gene>
    <name evidence="15" type="ORF">XD73_0585</name>
</gene>
<dbReference type="GO" id="GO:0045454">
    <property type="term" value="P:cell redox homeostasis"/>
    <property type="evidence" value="ECO:0007669"/>
    <property type="project" value="TreeGrafter"/>
</dbReference>
<dbReference type="GO" id="GO:0034599">
    <property type="term" value="P:cellular response to oxidative stress"/>
    <property type="evidence" value="ECO:0007669"/>
    <property type="project" value="TreeGrafter"/>
</dbReference>